<feature type="transmembrane region" description="Helical" evidence="6">
    <location>
        <begin position="6"/>
        <end position="33"/>
    </location>
</feature>
<reference evidence="7 8" key="1">
    <citation type="submission" date="2020-08" db="EMBL/GenBank/DDBJ databases">
        <title>Cohnella phylogeny.</title>
        <authorList>
            <person name="Dunlap C."/>
        </authorList>
    </citation>
    <scope>NUCLEOTIDE SEQUENCE [LARGE SCALE GENOMIC DNA]</scope>
    <source>
        <strain evidence="7 8">DSM 103658</strain>
    </source>
</reference>
<organism evidence="7 8">
    <name type="scientific">Cohnella lubricantis</name>
    <dbReference type="NCBI Taxonomy" id="2163172"/>
    <lineage>
        <taxon>Bacteria</taxon>
        <taxon>Bacillati</taxon>
        <taxon>Bacillota</taxon>
        <taxon>Bacilli</taxon>
        <taxon>Bacillales</taxon>
        <taxon>Paenibacillaceae</taxon>
        <taxon>Cohnella</taxon>
    </lineage>
</organism>
<feature type="transmembrane region" description="Helical" evidence="6">
    <location>
        <begin position="45"/>
        <end position="66"/>
    </location>
</feature>
<dbReference type="InterPro" id="IPR022301">
    <property type="entry name" value="Integral_membrane_YjbE"/>
</dbReference>
<evidence type="ECO:0000313" key="8">
    <source>
        <dbReference type="Proteomes" id="UP000574133"/>
    </source>
</evidence>
<gene>
    <name evidence="7" type="ORF">H4Q31_15605</name>
</gene>
<dbReference type="NCBIfam" id="TIGR03717">
    <property type="entry name" value="R_switched_YjbE"/>
    <property type="match status" value="1"/>
</dbReference>
<comment type="subcellular location">
    <subcellularLocation>
        <location evidence="1">Membrane</location>
        <topology evidence="1">Multi-pass membrane protein</topology>
    </subcellularLocation>
</comment>
<dbReference type="EMBL" id="JACJVN010000059">
    <property type="protein sequence ID" value="MBB6678716.1"/>
    <property type="molecule type" value="Genomic_DNA"/>
</dbReference>
<name>A0A841TEP1_9BACL</name>
<sequence length="239" mass="25748">MDILSLDFLAALLTIIFIDLLLAGDNAIVIGLAARNLPKEHQKKAIWLGMGGAVLIRVVATLLVVYLLKIPFLLAIGGVVLLWIAYKLLVQEEHHDDIQGGSSLWGAVRTIVIADAAMGLDNVIAVAGAAHGSVLLVVLGLLISIPVIVWGSTIFVKLIGRFPWIIYLGSAVLAYTAAKMVTHEPQLEGLFHDHQALSWTFIVLMIIAVLVGGWRTSVSKARKRKSKNSAAPKPATEQE</sequence>
<feature type="transmembrane region" description="Helical" evidence="6">
    <location>
        <begin position="72"/>
        <end position="90"/>
    </location>
</feature>
<dbReference type="Pfam" id="PF03741">
    <property type="entry name" value="TerC"/>
    <property type="match status" value="1"/>
</dbReference>
<evidence type="ECO:0000256" key="2">
    <source>
        <dbReference type="ARBA" id="ARBA00007511"/>
    </source>
</evidence>
<comment type="caution">
    <text evidence="7">The sequence shown here is derived from an EMBL/GenBank/DDBJ whole genome shotgun (WGS) entry which is preliminary data.</text>
</comment>
<evidence type="ECO:0000256" key="5">
    <source>
        <dbReference type="ARBA" id="ARBA00023136"/>
    </source>
</evidence>
<feature type="transmembrane region" description="Helical" evidence="6">
    <location>
        <begin position="102"/>
        <end position="120"/>
    </location>
</feature>
<evidence type="ECO:0000256" key="4">
    <source>
        <dbReference type="ARBA" id="ARBA00022989"/>
    </source>
</evidence>
<feature type="transmembrane region" description="Helical" evidence="6">
    <location>
        <begin position="162"/>
        <end position="178"/>
    </location>
</feature>
<evidence type="ECO:0000256" key="3">
    <source>
        <dbReference type="ARBA" id="ARBA00022692"/>
    </source>
</evidence>
<feature type="transmembrane region" description="Helical" evidence="6">
    <location>
        <begin position="126"/>
        <end position="150"/>
    </location>
</feature>
<keyword evidence="4 6" id="KW-1133">Transmembrane helix</keyword>
<dbReference type="PANTHER" id="PTHR30238">
    <property type="entry name" value="MEMBRANE BOUND PREDICTED REDOX MODULATOR"/>
    <property type="match status" value="1"/>
</dbReference>
<keyword evidence="8" id="KW-1185">Reference proteome</keyword>
<protein>
    <submittedName>
        <fullName evidence="7">TerC family protein</fullName>
    </submittedName>
</protein>
<accession>A0A841TEP1</accession>
<dbReference type="InterPro" id="IPR005496">
    <property type="entry name" value="Integral_membrane_TerC"/>
</dbReference>
<comment type="similarity">
    <text evidence="2">Belongs to the TerC family.</text>
</comment>
<evidence type="ECO:0000256" key="6">
    <source>
        <dbReference type="SAM" id="Phobius"/>
    </source>
</evidence>
<keyword evidence="3 6" id="KW-0812">Transmembrane</keyword>
<dbReference type="RefSeq" id="WP_185179985.1">
    <property type="nucleotide sequence ID" value="NZ_CBCSEP010000040.1"/>
</dbReference>
<dbReference type="AlphaFoldDB" id="A0A841TEP1"/>
<proteinExistence type="inferred from homology"/>
<feature type="transmembrane region" description="Helical" evidence="6">
    <location>
        <begin position="198"/>
        <end position="218"/>
    </location>
</feature>
<dbReference type="Proteomes" id="UP000574133">
    <property type="component" value="Unassembled WGS sequence"/>
</dbReference>
<dbReference type="PANTHER" id="PTHR30238:SF4">
    <property type="entry name" value="SLL1022 PROTEIN"/>
    <property type="match status" value="1"/>
</dbReference>
<keyword evidence="5 6" id="KW-0472">Membrane</keyword>
<evidence type="ECO:0000313" key="7">
    <source>
        <dbReference type="EMBL" id="MBB6678716.1"/>
    </source>
</evidence>
<evidence type="ECO:0000256" key="1">
    <source>
        <dbReference type="ARBA" id="ARBA00004141"/>
    </source>
</evidence>
<dbReference type="GO" id="GO:0016020">
    <property type="term" value="C:membrane"/>
    <property type="evidence" value="ECO:0007669"/>
    <property type="project" value="UniProtKB-SubCell"/>
</dbReference>